<reference evidence="13 14" key="1">
    <citation type="submission" date="2019-08" db="EMBL/GenBank/DDBJ databases">
        <title>Complete genome sequence of Thermosulfurimonas marina SU872T, an anaerobic thermophilic chemolithoautotrophic bacterium isolated from a shallow marine hydrothermal vent.</title>
        <authorList>
            <person name="Allioux M."/>
            <person name="Jebbar M."/>
            <person name="Slobodkina G."/>
            <person name="Slobodkin A."/>
            <person name="Moalic Y."/>
            <person name="Frolova A."/>
            <person name="Shao Z."/>
            <person name="Alain K."/>
        </authorList>
    </citation>
    <scope>NUCLEOTIDE SEQUENCE [LARGE SCALE GENOMIC DNA]</scope>
    <source>
        <strain evidence="13 14">SU872</strain>
    </source>
</reference>
<dbReference type="Gene3D" id="1.10.287.130">
    <property type="match status" value="1"/>
</dbReference>
<evidence type="ECO:0000256" key="6">
    <source>
        <dbReference type="ARBA" id="ARBA00022777"/>
    </source>
</evidence>
<evidence type="ECO:0000259" key="10">
    <source>
        <dbReference type="PROSITE" id="PS50109"/>
    </source>
</evidence>
<feature type="transmembrane region" description="Helical" evidence="9">
    <location>
        <begin position="12"/>
        <end position="31"/>
    </location>
</feature>
<dbReference type="Pfam" id="PF02518">
    <property type="entry name" value="HATPase_c"/>
    <property type="match status" value="1"/>
</dbReference>
<feature type="domain" description="PAS" evidence="11">
    <location>
        <begin position="159"/>
        <end position="200"/>
    </location>
</feature>
<dbReference type="SUPFAM" id="SSF55785">
    <property type="entry name" value="PYP-like sensor domain (PAS domain)"/>
    <property type="match status" value="1"/>
</dbReference>
<keyword evidence="5" id="KW-0547">Nucleotide-binding</keyword>
<keyword evidence="9" id="KW-0812">Transmembrane</keyword>
<dbReference type="SMART" id="SM00388">
    <property type="entry name" value="HisKA"/>
    <property type="match status" value="1"/>
</dbReference>
<sequence length="519" mass="59036">MLNFSLPLFPLYAADFLGAFLMILFSFAALYRAFSLLRRAPGNLLFVYLFGLSFSFAAFSLSRSMGHIVRFFLAGIHRPQLWLFLAPVSGAFNTLFILLAAFFTLIFLRVHRTFRLLEEETQELRRTKSDLEKAQWRLLDLTRTLEQRVEERTQELALSEQKFRQLFECSGDAIFFCDQEGHLVDLNPAGVQLLGFARKEEVLGRSLGEFFVCTKEWQKYKEILCTEGGIKNFETWLFTARGEERYVVITANAIENAEGCRLGCQGIMKDLTRLKEMTEHFIYSEKMAALGQLAAGVAHEINTPLGIILGYTQLLRETLEDPPEELKIVEEQVRACQRLISDLLIFSRSSLSLEQEVKLHEIVEQVVEMVRPTYQKDGLQIHLHLFPVPSIQGDPDRLRQIILNLLNNARDALLQHKGSIHLWLRPGDNGTVILEVGDTGEGIPREILSHIFEPFFTTKPQGTGLGLFVTYGLVKEHGGEIIVFSPPRETLYQELGIRTLFRVILPKEAQNAAEGPSGR</sequence>
<dbReference type="EMBL" id="CP042909">
    <property type="protein sequence ID" value="QJA05483.1"/>
    <property type="molecule type" value="Genomic_DNA"/>
</dbReference>
<accession>A0A6H1WQM3</accession>
<dbReference type="Proteomes" id="UP000501253">
    <property type="component" value="Chromosome"/>
</dbReference>
<dbReference type="CDD" id="cd00082">
    <property type="entry name" value="HisKA"/>
    <property type="match status" value="1"/>
</dbReference>
<comment type="catalytic activity">
    <reaction evidence="1">
        <text>ATP + protein L-histidine = ADP + protein N-phospho-L-histidine.</text>
        <dbReference type="EC" id="2.7.13.3"/>
    </reaction>
</comment>
<dbReference type="InterPro" id="IPR036890">
    <property type="entry name" value="HATPase_C_sf"/>
</dbReference>
<dbReference type="NCBIfam" id="TIGR00229">
    <property type="entry name" value="sensory_box"/>
    <property type="match status" value="1"/>
</dbReference>
<evidence type="ECO:0000256" key="5">
    <source>
        <dbReference type="ARBA" id="ARBA00022741"/>
    </source>
</evidence>
<dbReference type="PROSITE" id="PS50109">
    <property type="entry name" value="HIS_KIN"/>
    <property type="match status" value="1"/>
</dbReference>
<dbReference type="PANTHER" id="PTHR43065:SF10">
    <property type="entry name" value="PEROXIDE STRESS-ACTIVATED HISTIDINE KINASE MAK3"/>
    <property type="match status" value="1"/>
</dbReference>
<dbReference type="Gene3D" id="3.30.450.20">
    <property type="entry name" value="PAS domain"/>
    <property type="match status" value="1"/>
</dbReference>
<dbReference type="AlphaFoldDB" id="A0A6H1WQM3"/>
<dbReference type="InterPro" id="IPR000014">
    <property type="entry name" value="PAS"/>
</dbReference>
<evidence type="ECO:0000313" key="13">
    <source>
        <dbReference type="EMBL" id="QJA05483.1"/>
    </source>
</evidence>
<dbReference type="PROSITE" id="PS50113">
    <property type="entry name" value="PAC"/>
    <property type="match status" value="1"/>
</dbReference>
<dbReference type="SMART" id="SM00387">
    <property type="entry name" value="HATPase_c"/>
    <property type="match status" value="1"/>
</dbReference>
<dbReference type="InterPro" id="IPR035965">
    <property type="entry name" value="PAS-like_dom_sf"/>
</dbReference>
<evidence type="ECO:0000313" key="14">
    <source>
        <dbReference type="Proteomes" id="UP000501253"/>
    </source>
</evidence>
<dbReference type="GO" id="GO:0005524">
    <property type="term" value="F:ATP binding"/>
    <property type="evidence" value="ECO:0007669"/>
    <property type="project" value="UniProtKB-KW"/>
</dbReference>
<dbReference type="Pfam" id="PF13426">
    <property type="entry name" value="PAS_9"/>
    <property type="match status" value="1"/>
</dbReference>
<protein>
    <recommendedName>
        <fullName evidence="2">histidine kinase</fullName>
        <ecNumber evidence="2">2.7.13.3</ecNumber>
    </recommendedName>
</protein>
<feature type="domain" description="Histidine kinase" evidence="10">
    <location>
        <begin position="296"/>
        <end position="509"/>
    </location>
</feature>
<gene>
    <name evidence="13" type="ORF">FVE67_01155</name>
</gene>
<dbReference type="InterPro" id="IPR000700">
    <property type="entry name" value="PAS-assoc_C"/>
</dbReference>
<keyword evidence="14" id="KW-1185">Reference proteome</keyword>
<keyword evidence="6" id="KW-0418">Kinase</keyword>
<keyword evidence="4" id="KW-0808">Transferase</keyword>
<evidence type="ECO:0000256" key="3">
    <source>
        <dbReference type="ARBA" id="ARBA00022553"/>
    </source>
</evidence>
<feature type="transmembrane region" description="Helical" evidence="9">
    <location>
        <begin position="81"/>
        <end position="108"/>
    </location>
</feature>
<dbReference type="SUPFAM" id="SSF55874">
    <property type="entry name" value="ATPase domain of HSP90 chaperone/DNA topoisomerase II/histidine kinase"/>
    <property type="match status" value="1"/>
</dbReference>
<evidence type="ECO:0000256" key="9">
    <source>
        <dbReference type="SAM" id="Phobius"/>
    </source>
</evidence>
<dbReference type="Gene3D" id="3.30.565.10">
    <property type="entry name" value="Histidine kinase-like ATPase, C-terminal domain"/>
    <property type="match status" value="1"/>
</dbReference>
<evidence type="ECO:0000256" key="2">
    <source>
        <dbReference type="ARBA" id="ARBA00012438"/>
    </source>
</evidence>
<evidence type="ECO:0000256" key="8">
    <source>
        <dbReference type="ARBA" id="ARBA00023012"/>
    </source>
</evidence>
<keyword evidence="9" id="KW-1133">Transmembrane helix</keyword>
<dbReference type="Pfam" id="PF00512">
    <property type="entry name" value="HisKA"/>
    <property type="match status" value="1"/>
</dbReference>
<evidence type="ECO:0000256" key="7">
    <source>
        <dbReference type="ARBA" id="ARBA00022840"/>
    </source>
</evidence>
<evidence type="ECO:0000259" key="12">
    <source>
        <dbReference type="PROSITE" id="PS50113"/>
    </source>
</evidence>
<dbReference type="CDD" id="cd00130">
    <property type="entry name" value="PAS"/>
    <property type="match status" value="1"/>
</dbReference>
<dbReference type="PROSITE" id="PS50112">
    <property type="entry name" value="PAS"/>
    <property type="match status" value="1"/>
</dbReference>
<dbReference type="PANTHER" id="PTHR43065">
    <property type="entry name" value="SENSOR HISTIDINE KINASE"/>
    <property type="match status" value="1"/>
</dbReference>
<dbReference type="GO" id="GO:0000155">
    <property type="term" value="F:phosphorelay sensor kinase activity"/>
    <property type="evidence" value="ECO:0007669"/>
    <property type="project" value="InterPro"/>
</dbReference>
<organism evidence="13 14">
    <name type="scientific">Thermosulfurimonas marina</name>
    <dbReference type="NCBI Taxonomy" id="2047767"/>
    <lineage>
        <taxon>Bacteria</taxon>
        <taxon>Pseudomonadati</taxon>
        <taxon>Thermodesulfobacteriota</taxon>
        <taxon>Thermodesulfobacteria</taxon>
        <taxon>Thermodesulfobacteriales</taxon>
        <taxon>Thermodesulfobacteriaceae</taxon>
        <taxon>Thermosulfurimonas</taxon>
    </lineage>
</organism>
<feature type="transmembrane region" description="Helical" evidence="9">
    <location>
        <begin position="43"/>
        <end position="61"/>
    </location>
</feature>
<dbReference type="InterPro" id="IPR003594">
    <property type="entry name" value="HATPase_dom"/>
</dbReference>
<dbReference type="SMART" id="SM00091">
    <property type="entry name" value="PAS"/>
    <property type="match status" value="1"/>
</dbReference>
<evidence type="ECO:0000256" key="4">
    <source>
        <dbReference type="ARBA" id="ARBA00022679"/>
    </source>
</evidence>
<dbReference type="InterPro" id="IPR036097">
    <property type="entry name" value="HisK_dim/P_sf"/>
</dbReference>
<dbReference type="EC" id="2.7.13.3" evidence="2"/>
<name>A0A6H1WQM3_9BACT</name>
<evidence type="ECO:0000256" key="1">
    <source>
        <dbReference type="ARBA" id="ARBA00000085"/>
    </source>
</evidence>
<proteinExistence type="predicted"/>
<keyword evidence="7" id="KW-0067">ATP-binding</keyword>
<keyword evidence="3" id="KW-0597">Phosphoprotein</keyword>
<dbReference type="KEGG" id="tmai:FVE67_01155"/>
<dbReference type="PRINTS" id="PR00344">
    <property type="entry name" value="BCTRLSENSOR"/>
</dbReference>
<dbReference type="InterPro" id="IPR003661">
    <property type="entry name" value="HisK_dim/P_dom"/>
</dbReference>
<dbReference type="SUPFAM" id="SSF47384">
    <property type="entry name" value="Homodimeric domain of signal transducing histidine kinase"/>
    <property type="match status" value="1"/>
</dbReference>
<keyword evidence="9" id="KW-0472">Membrane</keyword>
<evidence type="ECO:0000259" key="11">
    <source>
        <dbReference type="PROSITE" id="PS50112"/>
    </source>
</evidence>
<dbReference type="InterPro" id="IPR005467">
    <property type="entry name" value="His_kinase_dom"/>
</dbReference>
<feature type="domain" description="PAC" evidence="12">
    <location>
        <begin position="231"/>
        <end position="283"/>
    </location>
</feature>
<dbReference type="InterPro" id="IPR004358">
    <property type="entry name" value="Sig_transdc_His_kin-like_C"/>
</dbReference>
<keyword evidence="8" id="KW-0902">Two-component regulatory system</keyword>